<dbReference type="STRING" id="411684.HPDFL43_13802"/>
<dbReference type="Gene3D" id="3.40.50.12710">
    <property type="match status" value="1"/>
</dbReference>
<evidence type="ECO:0000313" key="3">
    <source>
        <dbReference type="EMBL" id="EDQ31488.1"/>
    </source>
</evidence>
<dbReference type="eggNOG" id="COG1565">
    <property type="taxonomic scope" value="Bacteria"/>
</dbReference>
<keyword evidence="4" id="KW-1185">Reference proteome</keyword>
<keyword evidence="2" id="KW-0808">Transferase</keyword>
<dbReference type="Pfam" id="PF02636">
    <property type="entry name" value="Methyltransf_28"/>
    <property type="match status" value="1"/>
</dbReference>
<dbReference type="Proteomes" id="UP000004291">
    <property type="component" value="Chromosome"/>
</dbReference>
<reference evidence="3 4" key="2">
    <citation type="submission" date="2012-06" db="EMBL/GenBank/DDBJ databases">
        <authorList>
            <person name="Fiebig A."/>
        </authorList>
    </citation>
    <scope>NUCLEOTIDE SEQUENCE [LARGE SCALE GENOMIC DNA]</scope>
    <source>
        <strain evidence="3 4">DFL-43</strain>
    </source>
</reference>
<accession>A9DH66</accession>
<evidence type="ECO:0000313" key="4">
    <source>
        <dbReference type="Proteomes" id="UP000004291"/>
    </source>
</evidence>
<reference evidence="3 4" key="1">
    <citation type="submission" date="2007-10" db="EMBL/GenBank/DDBJ databases">
        <authorList>
            <person name="Wagner-Dobler I."/>
            <person name="Ferriera S."/>
            <person name="Johnson J."/>
            <person name="Kravitz S."/>
            <person name="Beeson K."/>
            <person name="Sutton G."/>
            <person name="Rogers Y.-H."/>
            <person name="Friedman R."/>
            <person name="Frazier M."/>
            <person name="Venter J.C."/>
        </authorList>
    </citation>
    <scope>NUCLEOTIDE SEQUENCE [LARGE SCALE GENOMIC DNA]</scope>
    <source>
        <strain evidence="3 4">DFL-43</strain>
    </source>
</reference>
<evidence type="ECO:0000256" key="1">
    <source>
        <dbReference type="ARBA" id="ARBA00022603"/>
    </source>
</evidence>
<gene>
    <name evidence="3" type="ORF">HPDFL43_13802</name>
</gene>
<dbReference type="HOGENOM" id="CLU_024840_3_0_5"/>
<evidence type="ECO:0008006" key="5">
    <source>
        <dbReference type="Google" id="ProtNLM"/>
    </source>
</evidence>
<protein>
    <recommendedName>
        <fullName evidence="5">SAM-dependent methyltransferase, MidA family</fullName>
    </recommendedName>
</protein>
<dbReference type="PANTHER" id="PTHR12049:SF7">
    <property type="entry name" value="PROTEIN ARGININE METHYLTRANSFERASE NDUFAF7, MITOCHONDRIAL"/>
    <property type="match status" value="1"/>
</dbReference>
<organism evidence="3 4">
    <name type="scientific">Hoeflea phototrophica (strain DSM 17068 / NCIMB 14078 / DFL-43)</name>
    <dbReference type="NCBI Taxonomy" id="411684"/>
    <lineage>
        <taxon>Bacteria</taxon>
        <taxon>Pseudomonadati</taxon>
        <taxon>Pseudomonadota</taxon>
        <taxon>Alphaproteobacteria</taxon>
        <taxon>Hyphomicrobiales</taxon>
        <taxon>Rhizobiaceae</taxon>
        <taxon>Hoeflea</taxon>
    </lineage>
</organism>
<dbReference type="InterPro" id="IPR029063">
    <property type="entry name" value="SAM-dependent_MTases_sf"/>
</dbReference>
<dbReference type="SUPFAM" id="SSF53335">
    <property type="entry name" value="S-adenosyl-L-methionine-dependent methyltransferases"/>
    <property type="match status" value="1"/>
</dbReference>
<dbReference type="GO" id="GO:0032259">
    <property type="term" value="P:methylation"/>
    <property type="evidence" value="ECO:0007669"/>
    <property type="project" value="UniProtKB-KW"/>
</dbReference>
<dbReference type="InterPro" id="IPR038375">
    <property type="entry name" value="NDUFAF7_sf"/>
</dbReference>
<evidence type="ECO:0000256" key="2">
    <source>
        <dbReference type="ARBA" id="ARBA00022679"/>
    </source>
</evidence>
<dbReference type="PANTHER" id="PTHR12049">
    <property type="entry name" value="PROTEIN ARGININE METHYLTRANSFERASE NDUFAF7, MITOCHONDRIAL"/>
    <property type="match status" value="1"/>
</dbReference>
<keyword evidence="1" id="KW-0489">Methyltransferase</keyword>
<dbReference type="EMBL" id="ABIA03000004">
    <property type="protein sequence ID" value="EDQ31488.1"/>
    <property type="molecule type" value="Genomic_DNA"/>
</dbReference>
<dbReference type="AlphaFoldDB" id="A9DH66"/>
<name>A9DH66_HOEPD</name>
<comment type="caution">
    <text evidence="3">The sequence shown here is derived from an EMBL/GenBank/DDBJ whole genome shotgun (WGS) entry which is preliminary data.</text>
</comment>
<dbReference type="InterPro" id="IPR003788">
    <property type="entry name" value="NDUFAF7"/>
</dbReference>
<proteinExistence type="predicted"/>
<dbReference type="GO" id="GO:0035243">
    <property type="term" value="F:protein-arginine omega-N symmetric methyltransferase activity"/>
    <property type="evidence" value="ECO:0007669"/>
    <property type="project" value="TreeGrafter"/>
</dbReference>
<sequence length="378" mass="40607">MNLPPKSSTPPLRTPLAEKMARIIEQAGPLKISDFFALCLADPDHGYYKTREPFGRSGDFITAPEVSQLFGEMIGVFLVHAWQAQGAPDQVRIAEIGPGRGTLMSDALRVIAKLAPDLYANATIHMVETSDRLRNEQRQTLVRIKDRICWHQAFEEIPAGFTLMVANELFDAIPIHQFVKTPNGFRERVVGLDENGRLAFGIGTGSFDPSLLPVDEAAVPEGEIFELAPARSAVMQAVASKLVRDGGTALSIDYGHLVTGFGDTLQAVYRHEFDTPLARPGEADLTSHVDFQALAEAAVAAGAHLHRPLTQGEFLVGLGLVERAGALGSGRDALTQAAIRDAVNRLAGEGEGRMGALFKVLAISGAQVRIAPFDPASA</sequence>